<dbReference type="RefSeq" id="XP_013275535.1">
    <property type="nucleotide sequence ID" value="XM_013420081.1"/>
</dbReference>
<dbReference type="HOGENOM" id="CLU_1807282_0_0_1"/>
<keyword evidence="3" id="KW-1185">Reference proteome</keyword>
<dbReference type="Proteomes" id="UP000053617">
    <property type="component" value="Unassembled WGS sequence"/>
</dbReference>
<reference evidence="2 3" key="1">
    <citation type="submission" date="2015-01" db="EMBL/GenBank/DDBJ databases">
        <title>The Genome Sequence of Rhinocladiella mackenzie CBS 650.93.</title>
        <authorList>
            <consortium name="The Broad Institute Genomics Platform"/>
            <person name="Cuomo C."/>
            <person name="de Hoog S."/>
            <person name="Gorbushina A."/>
            <person name="Stielow B."/>
            <person name="Teixiera M."/>
            <person name="Abouelleil A."/>
            <person name="Chapman S.B."/>
            <person name="Priest M."/>
            <person name="Young S.K."/>
            <person name="Wortman J."/>
            <person name="Nusbaum C."/>
            <person name="Birren B."/>
        </authorList>
    </citation>
    <scope>NUCLEOTIDE SEQUENCE [LARGE SCALE GENOMIC DNA]</scope>
    <source>
        <strain evidence="2 3">CBS 650.93</strain>
    </source>
</reference>
<evidence type="ECO:0000313" key="2">
    <source>
        <dbReference type="EMBL" id="KIX08399.1"/>
    </source>
</evidence>
<feature type="region of interest" description="Disordered" evidence="1">
    <location>
        <begin position="30"/>
        <end position="50"/>
    </location>
</feature>
<sequence length="143" mass="15896">MDGRTAADLRRSKRTITTFLGVEGIILLPTTSKGPGSSQHRGKRSTHDSVKRAVIEARDQDWHGKLHISNIREKIDRASLLRGSVRTPEQEKAAGLSDEKLTSIAGETLERSAKRKQLQELRQDLELGLSGCVKTESELRDLL</sequence>
<evidence type="ECO:0000313" key="3">
    <source>
        <dbReference type="Proteomes" id="UP000053617"/>
    </source>
</evidence>
<dbReference type="EMBL" id="KN847476">
    <property type="protein sequence ID" value="KIX08399.1"/>
    <property type="molecule type" value="Genomic_DNA"/>
</dbReference>
<organism evidence="2 3">
    <name type="scientific">Rhinocladiella mackenziei CBS 650.93</name>
    <dbReference type="NCBI Taxonomy" id="1442369"/>
    <lineage>
        <taxon>Eukaryota</taxon>
        <taxon>Fungi</taxon>
        <taxon>Dikarya</taxon>
        <taxon>Ascomycota</taxon>
        <taxon>Pezizomycotina</taxon>
        <taxon>Eurotiomycetes</taxon>
        <taxon>Chaetothyriomycetidae</taxon>
        <taxon>Chaetothyriales</taxon>
        <taxon>Herpotrichiellaceae</taxon>
        <taxon>Rhinocladiella</taxon>
    </lineage>
</organism>
<proteinExistence type="predicted"/>
<gene>
    <name evidence="2" type="ORF">Z518_03055</name>
</gene>
<dbReference type="GeneID" id="25291126"/>
<accession>A0A0D2IQZ7</accession>
<dbReference type="VEuPathDB" id="FungiDB:Z518_03055"/>
<protein>
    <submittedName>
        <fullName evidence="2">Uncharacterized protein</fullName>
    </submittedName>
</protein>
<name>A0A0D2IQZ7_9EURO</name>
<evidence type="ECO:0000256" key="1">
    <source>
        <dbReference type="SAM" id="MobiDB-lite"/>
    </source>
</evidence>
<feature type="compositionally biased region" description="Polar residues" evidence="1">
    <location>
        <begin position="30"/>
        <end position="39"/>
    </location>
</feature>
<dbReference type="AlphaFoldDB" id="A0A0D2IQZ7"/>
<dbReference type="STRING" id="1442369.A0A0D2IQZ7"/>